<evidence type="ECO:0000256" key="5">
    <source>
        <dbReference type="ARBA" id="ARBA00004452"/>
    </source>
</evidence>
<evidence type="ECO:0000256" key="14">
    <source>
        <dbReference type="ARBA" id="ARBA00023200"/>
    </source>
</evidence>
<dbReference type="GO" id="GO:1990904">
    <property type="term" value="C:ribonucleoprotein complex"/>
    <property type="evidence" value="ECO:0007669"/>
    <property type="project" value="UniProtKB-KW"/>
</dbReference>
<keyword evidence="13 17" id="KW-0543">Viral nucleoprotein</keyword>
<keyword evidence="15 17" id="KW-0687">Ribonucleoprotein</keyword>
<evidence type="ECO:0000256" key="13">
    <source>
        <dbReference type="ARBA" id="ARBA00023086"/>
    </source>
</evidence>
<dbReference type="PIRSF" id="PIRSF003953">
    <property type="entry name" value="N_PhelboV"/>
    <property type="match status" value="1"/>
</dbReference>
<dbReference type="Proteomes" id="UP000500837">
    <property type="component" value="Genome"/>
</dbReference>
<keyword evidence="12 17" id="KW-0694">RNA-binding</keyword>
<comment type="similarity">
    <text evidence="6 17">Belongs to the phlebovirus nucleocapsid protein family.</text>
</comment>
<keyword evidence="8 17" id="KW-0167">Capsid protein</keyword>
<evidence type="ECO:0000256" key="6">
    <source>
        <dbReference type="ARBA" id="ARBA00005299"/>
    </source>
</evidence>
<keyword evidence="11 17" id="KW-0946">Virion</keyword>
<evidence type="ECO:0000256" key="8">
    <source>
        <dbReference type="ARBA" id="ARBA00022561"/>
    </source>
</evidence>
<dbReference type="InterPro" id="IPR009522">
    <property type="entry name" value="Capsid_Phlebovir/Tenuivir"/>
</dbReference>
<dbReference type="RefSeq" id="YP_010086094.1">
    <property type="nucleotide sequence ID" value="NC_055322.1"/>
</dbReference>
<proteinExistence type="inferred from homology"/>
<evidence type="ECO:0000256" key="11">
    <source>
        <dbReference type="ARBA" id="ARBA00022844"/>
    </source>
</evidence>
<dbReference type="EMBL" id="MK330773">
    <property type="protein sequence ID" value="QCI62751.1"/>
    <property type="molecule type" value="Viral_cRNA"/>
</dbReference>
<dbReference type="GO" id="GO:0003723">
    <property type="term" value="F:RNA binding"/>
    <property type="evidence" value="ECO:0007669"/>
    <property type="project" value="UniProtKB-UniRule"/>
</dbReference>
<evidence type="ECO:0000256" key="2">
    <source>
        <dbReference type="ARBA" id="ARBA00004147"/>
    </source>
</evidence>
<keyword evidence="19" id="KW-1185">Reference proteome</keyword>
<dbReference type="InterPro" id="IPR015971">
    <property type="entry name" value="Nucleocapsid_Phlebovirus"/>
</dbReference>
<evidence type="ECO:0000256" key="4">
    <source>
        <dbReference type="ARBA" id="ARBA00004328"/>
    </source>
</evidence>
<keyword evidence="9" id="KW-1048">Host nucleus</keyword>
<dbReference type="GO" id="GO:0042025">
    <property type="term" value="C:host cell nucleus"/>
    <property type="evidence" value="ECO:0007669"/>
    <property type="project" value="UniProtKB-SubCell"/>
</dbReference>
<keyword evidence="10" id="KW-1040">Host Golgi apparatus</keyword>
<dbReference type="GO" id="GO:0019013">
    <property type="term" value="C:viral nucleocapsid"/>
    <property type="evidence" value="ECO:0007669"/>
    <property type="project" value="UniProtKB-UniRule"/>
</dbReference>
<name>A0A4P8D7T1_9VIRU</name>
<reference evidence="18 19" key="1">
    <citation type="submission" date="2018-12" db="EMBL/GenBank/DDBJ databases">
        <authorList>
            <person name="Hughes H.R."/>
            <person name="Russell B.J."/>
            <person name="Lambert A.J."/>
        </authorList>
    </citation>
    <scope>NUCLEOTIDE SEQUENCE [LARGE SCALE GENOMIC DNA]</scope>
    <source>
        <strain evidence="18">Original</strain>
    </source>
</reference>
<accession>A0A4P8D7T1</accession>
<evidence type="ECO:0000256" key="10">
    <source>
        <dbReference type="ARBA" id="ARBA00022812"/>
    </source>
</evidence>
<evidence type="ECO:0000313" key="18">
    <source>
        <dbReference type="EMBL" id="QCI62751.1"/>
    </source>
</evidence>
<organism evidence="18 19">
    <name type="scientific">Itaporanga virus</name>
    <dbReference type="NCBI Taxonomy" id="629735"/>
    <lineage>
        <taxon>Viruses</taxon>
        <taxon>Riboviria</taxon>
        <taxon>Orthornavirae</taxon>
        <taxon>Negarnaviricota</taxon>
        <taxon>Polyploviricotina</taxon>
        <taxon>Bunyaviricetes</taxon>
        <taxon>Hareavirales</taxon>
        <taxon>Phenuiviridae</taxon>
        <taxon>Phlebovirus</taxon>
        <taxon>Phlebovirus itaporangaense</taxon>
    </lineage>
</organism>
<dbReference type="KEGG" id="vg:65246752"/>
<comment type="subcellular location">
    <subcellularLocation>
        <location evidence="1">Host Golgi apparatus</location>
    </subcellularLocation>
    <subcellularLocation>
        <location evidence="3">Host cytoplasm</location>
    </subcellularLocation>
    <subcellularLocation>
        <location evidence="5">Host endoplasmic reticulum-Golgi intermediate compartment</location>
    </subcellularLocation>
    <subcellularLocation>
        <location evidence="2">Host nucleus</location>
    </subcellularLocation>
    <subcellularLocation>
        <location evidence="4 17">Virion</location>
    </subcellularLocation>
</comment>
<protein>
    <recommendedName>
        <fullName evidence="7 17">Nucleoprotein</fullName>
    </recommendedName>
</protein>
<dbReference type="GO" id="GO:0044177">
    <property type="term" value="C:host cell Golgi apparatus"/>
    <property type="evidence" value="ECO:0007669"/>
    <property type="project" value="UniProtKB-SubCell"/>
</dbReference>
<dbReference type="GeneID" id="65246752"/>
<dbReference type="Pfam" id="PF05733">
    <property type="entry name" value="Tenui_N"/>
    <property type="match status" value="1"/>
</dbReference>
<evidence type="ECO:0000256" key="3">
    <source>
        <dbReference type="ARBA" id="ARBA00004192"/>
    </source>
</evidence>
<evidence type="ECO:0000256" key="12">
    <source>
        <dbReference type="ARBA" id="ARBA00022884"/>
    </source>
</evidence>
<evidence type="ECO:0000256" key="16">
    <source>
        <dbReference type="ARBA" id="ARBA00046628"/>
    </source>
</evidence>
<sequence>MSDYARIALDFYENNPPTTNDIAEFVSLFAYQGYDARTVVRLVTERGGGNWQEDVKRLIVLAATRGNRVNKMKAKMSDKGKGELTKLVSTYKLKEGNPGREDLTLSRVACAFATWTCTCITSIAEYLPVTGSTMDSYSPNYPRTMMHPAFGGLIDLTLPEAETLVAAHSLYLNRFAQVINPGLRGKSKDEIQATFQQPLNAAANSSFITSENKRKFLTKFMLIDSNLKVTKSVADAAKAYKALN</sequence>
<evidence type="ECO:0000256" key="9">
    <source>
        <dbReference type="ARBA" id="ARBA00022562"/>
    </source>
</evidence>
<keyword evidence="14" id="KW-1035">Host cytoplasm</keyword>
<evidence type="ECO:0000256" key="7">
    <source>
        <dbReference type="ARBA" id="ARBA00014389"/>
    </source>
</evidence>
<evidence type="ECO:0000313" key="19">
    <source>
        <dbReference type="Proteomes" id="UP000500837"/>
    </source>
</evidence>
<evidence type="ECO:0000256" key="1">
    <source>
        <dbReference type="ARBA" id="ARBA00004136"/>
    </source>
</evidence>
<dbReference type="GO" id="GO:0044172">
    <property type="term" value="C:host cell endoplasmic reticulum-Golgi intermediate compartment"/>
    <property type="evidence" value="ECO:0007669"/>
    <property type="project" value="UniProtKB-SubCell"/>
</dbReference>
<comment type="subunit">
    <text evidence="16">Homodimer. Homohexamer; ring-shaped, necessary to form the nucleocapsid. Homopentamers; opened pentamers in solution. Binds to viral genomic RNA. Interacts with glycoprotein Gn; this interaction allows packaging of nucleocapsids into virions.</text>
</comment>
<evidence type="ECO:0000256" key="15">
    <source>
        <dbReference type="ARBA" id="ARBA00023274"/>
    </source>
</evidence>
<evidence type="ECO:0000256" key="17">
    <source>
        <dbReference type="PIRNR" id="PIRNR003953"/>
    </source>
</evidence>